<accession>A0ABQ9ZVY2</accession>
<keyword evidence="2" id="KW-1185">Reference proteome</keyword>
<organism evidence="1 2">
    <name type="scientific">Daphnia magna</name>
    <dbReference type="NCBI Taxonomy" id="35525"/>
    <lineage>
        <taxon>Eukaryota</taxon>
        <taxon>Metazoa</taxon>
        <taxon>Ecdysozoa</taxon>
        <taxon>Arthropoda</taxon>
        <taxon>Crustacea</taxon>
        <taxon>Branchiopoda</taxon>
        <taxon>Diplostraca</taxon>
        <taxon>Cladocera</taxon>
        <taxon>Anomopoda</taxon>
        <taxon>Daphniidae</taxon>
        <taxon>Daphnia</taxon>
    </lineage>
</organism>
<protein>
    <submittedName>
        <fullName evidence="1">Uncharacterized protein</fullName>
    </submittedName>
</protein>
<name>A0ABQ9ZVY2_9CRUS</name>
<sequence length="178" mass="20473">MLFIEDIEYEPAEIGVNEENSNPEVNEILSDEIVESIHNDAYVAEDEEVNFVEKNLDTMVFGDPRKFHCSRSYHQEELWWAKVPIDCDVQTFKEVETIVSGHFQSNIHYYVRDSYQNKYSVCLFVSLQQTNTQCVRSTTNSQVRAEAAWSTTCCNGVLCNKALPGVLQAHVYHPIYHG</sequence>
<evidence type="ECO:0000313" key="1">
    <source>
        <dbReference type="EMBL" id="KAK4017085.1"/>
    </source>
</evidence>
<dbReference type="EMBL" id="JAOYFB010000005">
    <property type="protein sequence ID" value="KAK4017085.1"/>
    <property type="molecule type" value="Genomic_DNA"/>
</dbReference>
<dbReference type="Proteomes" id="UP001234178">
    <property type="component" value="Unassembled WGS sequence"/>
</dbReference>
<gene>
    <name evidence="1" type="ORF">OUZ56_032040</name>
</gene>
<comment type="caution">
    <text evidence="1">The sequence shown here is derived from an EMBL/GenBank/DDBJ whole genome shotgun (WGS) entry which is preliminary data.</text>
</comment>
<proteinExistence type="predicted"/>
<evidence type="ECO:0000313" key="2">
    <source>
        <dbReference type="Proteomes" id="UP001234178"/>
    </source>
</evidence>
<reference evidence="1 2" key="1">
    <citation type="journal article" date="2023" name="Nucleic Acids Res.">
        <title>The hologenome of Daphnia magna reveals possible DNA methylation and microbiome-mediated evolution of the host genome.</title>
        <authorList>
            <person name="Chaturvedi A."/>
            <person name="Li X."/>
            <person name="Dhandapani V."/>
            <person name="Marshall H."/>
            <person name="Kissane S."/>
            <person name="Cuenca-Cambronero M."/>
            <person name="Asole G."/>
            <person name="Calvet F."/>
            <person name="Ruiz-Romero M."/>
            <person name="Marangio P."/>
            <person name="Guigo R."/>
            <person name="Rago D."/>
            <person name="Mirbahai L."/>
            <person name="Eastwood N."/>
            <person name="Colbourne J.K."/>
            <person name="Zhou J."/>
            <person name="Mallon E."/>
            <person name="Orsini L."/>
        </authorList>
    </citation>
    <scope>NUCLEOTIDE SEQUENCE [LARGE SCALE GENOMIC DNA]</scope>
    <source>
        <strain evidence="1">LRV0_1</strain>
    </source>
</reference>